<name>A0A4D6HD77_9EURY</name>
<protein>
    <recommendedName>
        <fullName evidence="5">Probable RNA 2'-phosphotransferase</fullName>
        <ecNumber evidence="5">2.7.1.-</ecNumber>
    </recommendedName>
</protein>
<dbReference type="GO" id="GO:0003950">
    <property type="term" value="F:NAD+ poly-ADP-ribosyltransferase activity"/>
    <property type="evidence" value="ECO:0007669"/>
    <property type="project" value="InterPro"/>
</dbReference>
<keyword evidence="2 5" id="KW-0808">Transferase</keyword>
<gene>
    <name evidence="5" type="primary">kptA</name>
    <name evidence="7" type="ORF">DV733_09945</name>
</gene>
<dbReference type="AlphaFoldDB" id="A0A4D6HD77"/>
<evidence type="ECO:0000256" key="3">
    <source>
        <dbReference type="ARBA" id="ARBA00023027"/>
    </source>
</evidence>
<dbReference type="Gene3D" id="1.10.10.970">
    <property type="entry name" value="RNA 2'-phosphotransferase, Tpt1/KptA family, N-terminal domain"/>
    <property type="match status" value="1"/>
</dbReference>
<evidence type="ECO:0000256" key="1">
    <source>
        <dbReference type="ARBA" id="ARBA00009836"/>
    </source>
</evidence>
<reference evidence="7 8" key="1">
    <citation type="journal article" date="2019" name="Nat. Commun.">
        <title>A new type of DNA phosphorothioation-based antiviral system in archaea.</title>
        <authorList>
            <person name="Xiong L."/>
            <person name="Liu S."/>
            <person name="Chen S."/>
            <person name="Xiao Y."/>
            <person name="Zhu B."/>
            <person name="Gao Y."/>
            <person name="Zhang Y."/>
            <person name="Chen B."/>
            <person name="Luo J."/>
            <person name="Deng Z."/>
            <person name="Chen X."/>
            <person name="Wang L."/>
            <person name="Chen S."/>
        </authorList>
    </citation>
    <scope>NUCLEOTIDE SEQUENCE [LARGE SCALE GENOMIC DNA]</scope>
    <source>
        <strain evidence="7 8">CBA1105</strain>
    </source>
</reference>
<sequence length="230" mass="25322">MTSPVAVCPEHGPCEGETCPVCERSLEPVLSGARRRQLSKFLSGALRHFPDDVGIELDEGGWTDSDSLVAAVERKYDWADRAAVRAVVTTDPKGRFERGTVSSGARNRDRERGARRPVSSDDRIRAAYGHSVAVDLEAGEMPVPETLYHGTAPRNLDAIFAEGLKPMNRQQVHLSGTVEAAREVGSRHADEPVILEVDAAAMQETGHEITKRGREVFTTDRVPPRFIERR</sequence>
<feature type="compositionally biased region" description="Basic and acidic residues" evidence="6">
    <location>
        <begin position="106"/>
        <end position="121"/>
    </location>
</feature>
<feature type="region of interest" description="Disordered" evidence="6">
    <location>
        <begin position="94"/>
        <end position="121"/>
    </location>
</feature>
<organism evidence="7 8">
    <name type="scientific">Halapricum salinum</name>
    <dbReference type="NCBI Taxonomy" id="1457250"/>
    <lineage>
        <taxon>Archaea</taxon>
        <taxon>Methanobacteriati</taxon>
        <taxon>Methanobacteriota</taxon>
        <taxon>Stenosarchaea group</taxon>
        <taxon>Halobacteria</taxon>
        <taxon>Halobacteriales</taxon>
        <taxon>Haloarculaceae</taxon>
        <taxon>Halapricum</taxon>
    </lineage>
</organism>
<dbReference type="GO" id="GO:0000215">
    <property type="term" value="F:tRNA 2'-phosphotransferase activity"/>
    <property type="evidence" value="ECO:0007669"/>
    <property type="project" value="TreeGrafter"/>
</dbReference>
<dbReference type="Proteomes" id="UP000296706">
    <property type="component" value="Chromosome"/>
</dbReference>
<dbReference type="PANTHER" id="PTHR12684:SF2">
    <property type="entry name" value="TRNA 2'-PHOSPHOTRANSFERASE 1"/>
    <property type="match status" value="1"/>
</dbReference>
<dbReference type="InterPro" id="IPR042081">
    <property type="entry name" value="RNA_2'-PTrans_C"/>
</dbReference>
<evidence type="ECO:0000256" key="5">
    <source>
        <dbReference type="HAMAP-Rule" id="MF_00299"/>
    </source>
</evidence>
<accession>A0A4D6HD77</accession>
<dbReference type="InterPro" id="IPR042080">
    <property type="entry name" value="RNA_2'-PTrans_N"/>
</dbReference>
<dbReference type="OrthoDB" id="24376at2157"/>
<dbReference type="InterPro" id="IPR022928">
    <property type="entry name" value="RNA_2'-PTrans_KptA"/>
</dbReference>
<dbReference type="PANTHER" id="PTHR12684">
    <property type="entry name" value="PUTATIVE PHOSPHOTRANSFERASE"/>
    <property type="match status" value="1"/>
</dbReference>
<evidence type="ECO:0000256" key="4">
    <source>
        <dbReference type="ARBA" id="ARBA00025212"/>
    </source>
</evidence>
<evidence type="ECO:0000313" key="7">
    <source>
        <dbReference type="EMBL" id="QCC51545.1"/>
    </source>
</evidence>
<dbReference type="STRING" id="1457250.GCA_000755225_00909"/>
<dbReference type="RefSeq" id="WP_049994844.1">
    <property type="nucleotide sequence ID" value="NZ_CP031310.1"/>
</dbReference>
<proteinExistence type="inferred from homology"/>
<comment type="similarity">
    <text evidence="1 5">Belongs to the KptA/TPT1 family.</text>
</comment>
<keyword evidence="8" id="KW-1185">Reference proteome</keyword>
<dbReference type="HAMAP" id="MF_00299">
    <property type="entry name" value="KptA"/>
    <property type="match status" value="1"/>
</dbReference>
<dbReference type="EMBL" id="CP031310">
    <property type="protein sequence ID" value="QCC51545.1"/>
    <property type="molecule type" value="Genomic_DNA"/>
</dbReference>
<evidence type="ECO:0000313" key="8">
    <source>
        <dbReference type="Proteomes" id="UP000296706"/>
    </source>
</evidence>
<dbReference type="SUPFAM" id="SSF56399">
    <property type="entry name" value="ADP-ribosylation"/>
    <property type="match status" value="1"/>
</dbReference>
<keyword evidence="3 5" id="KW-0520">NAD</keyword>
<dbReference type="GeneID" id="39848187"/>
<dbReference type="Pfam" id="PF01885">
    <property type="entry name" value="PTS_2-RNA"/>
    <property type="match status" value="1"/>
</dbReference>
<comment type="function">
    <text evidence="4 5">Removes the 2'-phosphate from RNA via an intermediate in which the phosphate is ADP-ribosylated by NAD followed by a presumed transesterification to release the RNA and generate ADP-ribose 1''-2''-cyclic phosphate (APPR&gt;P). May function as an ADP-ribosylase.</text>
</comment>
<dbReference type="KEGG" id="hsn:DV733_09945"/>
<dbReference type="InterPro" id="IPR002745">
    <property type="entry name" value="Ptrans_KptA/Tpt1"/>
</dbReference>
<evidence type="ECO:0000256" key="6">
    <source>
        <dbReference type="SAM" id="MobiDB-lite"/>
    </source>
</evidence>
<dbReference type="EC" id="2.7.1.-" evidence="5"/>
<dbReference type="GO" id="GO:0006388">
    <property type="term" value="P:tRNA splicing, via endonucleolytic cleavage and ligation"/>
    <property type="evidence" value="ECO:0007669"/>
    <property type="project" value="UniProtKB-UniRule"/>
</dbReference>
<dbReference type="Gene3D" id="3.20.170.30">
    <property type="match status" value="1"/>
</dbReference>
<evidence type="ECO:0000256" key="2">
    <source>
        <dbReference type="ARBA" id="ARBA00022679"/>
    </source>
</evidence>